<dbReference type="InterPro" id="IPR036397">
    <property type="entry name" value="RNaseH_sf"/>
</dbReference>
<keyword evidence="4" id="KW-0862">Zinc</keyword>
<dbReference type="GO" id="GO:0008233">
    <property type="term" value="F:peptidase activity"/>
    <property type="evidence" value="ECO:0007669"/>
    <property type="project" value="UniProtKB-KW"/>
</dbReference>
<dbReference type="EMBL" id="BKCJ010008757">
    <property type="protein sequence ID" value="GEU83816.1"/>
    <property type="molecule type" value="Genomic_DNA"/>
</dbReference>
<organism evidence="7">
    <name type="scientific">Tanacetum cinerariifolium</name>
    <name type="common">Dalmatian daisy</name>
    <name type="synonym">Chrysanthemum cinerariifolium</name>
    <dbReference type="NCBI Taxonomy" id="118510"/>
    <lineage>
        <taxon>Eukaryota</taxon>
        <taxon>Viridiplantae</taxon>
        <taxon>Streptophyta</taxon>
        <taxon>Embryophyta</taxon>
        <taxon>Tracheophyta</taxon>
        <taxon>Spermatophyta</taxon>
        <taxon>Magnoliopsida</taxon>
        <taxon>eudicotyledons</taxon>
        <taxon>Gunneridae</taxon>
        <taxon>Pentapetalae</taxon>
        <taxon>asterids</taxon>
        <taxon>campanulids</taxon>
        <taxon>Asterales</taxon>
        <taxon>Asteraceae</taxon>
        <taxon>Asteroideae</taxon>
        <taxon>Anthemideae</taxon>
        <taxon>Anthemidinae</taxon>
        <taxon>Tanacetum</taxon>
    </lineage>
</organism>
<dbReference type="Pfam" id="PF14223">
    <property type="entry name" value="Retrotran_gag_2"/>
    <property type="match status" value="1"/>
</dbReference>
<keyword evidence="4" id="KW-0863">Zinc-finger</keyword>
<comment type="caution">
    <text evidence="7">The sequence shown here is derived from an EMBL/GenBank/DDBJ whole genome shotgun (WGS) entry which is preliminary data.</text>
</comment>
<name>A0A6L2NC51_TANCI</name>
<dbReference type="Gene3D" id="3.30.420.10">
    <property type="entry name" value="Ribonuclease H-like superfamily/Ribonuclease H"/>
    <property type="match status" value="1"/>
</dbReference>
<accession>A0A6L2NC51</accession>
<evidence type="ECO:0000256" key="4">
    <source>
        <dbReference type="PROSITE-ProRule" id="PRU00047"/>
    </source>
</evidence>
<keyword evidence="2" id="KW-0479">Metal-binding</keyword>
<sequence length="1211" mass="137480">MVATSKVSMLKPGEYEIWRMRIEQYIQMIDYALWEVIENGATLPKTQVVEGVTTELKFNYIKDAKKLLQAVEKRFGGNAATKKTQRNLLKHQYENFTASSLEMLDQTFDRLQKLVSQLELLKELSQEDVNQKLLRSLSPEWNTHVVVWMNKADLDTMSMDDLYNNLNVYEPEFKGMSSSNSSTQNMAFVFFSNNNTSITNKAVNTAQAVNTAHGVSTVSTQVNAAYFKNDMKKMDLRWQMAMLTMRARRFLNKIGRKLTINGNETIGFDKSNVECYNCYKRGHFARECKALRNQDNKNKESSRRSVHMETSTSTALVLCDDEFVNKPVVENCKAKSSKKEPKDNPQMDLHDQGVIDSGCSRHIIENRSYLTDYKEIDGGYVLLEGTPKEGKSQEKMYNKKNSVLFNDTKCTVLSLNFKLIDESQVLLRVSRKNNMYSVDLKNIVPKGGTQSNGFAGTKASDNAVADMNNLDTTIQVRPIPTTRIHKDNPLDQVIGDLQSSTQTRKMSKNLEEHRFTKVKTANIPMETQKPLLKDEDGEEVDVHMYRSMTGSLMYLTSLRPDIMFVVCTCARYQVNPKFWSTVIAKTINGEVQLYVQVDGKEIVITELSVRRDLLLADEEGSIDELDGMPTLSDGRDTTKTVVQIVLWYLDSGCSKHMTGDRSQLTNFVNKFLGTVIFGNDHVEKIMGYSDYKIGNVTISRVYFVEGLGHNLFSVENNLYTVSLGDMMASSSICILSKASKTKSCLWHRHLSHLNFDMINHLARQCLVRGLSKLKFEKDHLCSACAMGKSKKKSYKPKSKDTNQEKLYLLHMDLCGPMRVESFNGKKYILVIVDDYSRFTWVKCLRSKDEASHFIIKFLKMIQVRLKVPVSRLVPKLTSSTPFVSPSRNDWDLLFQPMFDKLLTPPPSVDPPVPAIIALIAEVIALVTTESTGSPSSTTVDQDAPSLSKSQTTPKTQPPVIPHEVKEDNHDIELAHMDELGGILKNKARLVAHGYRREEGIYFEESFALVLRLEAIKIFLAYVTHKNMVVYQMDVKTSFLNGNLWEEVYVSHPNGFVDSDNLNYVFESCDLVDTPMAEKSKRDEDKEGKAIDQSNYHGMIGTLLYLTASRPDLQFAICMCARYQARPTKKHLHADCDEIPKRPTMYINLWGYKAVRHRYSNPMIQPKSEGSTQGYLLVSVEVLRSKENTKCVSAANEELTAADLMLLKSRCC</sequence>
<evidence type="ECO:0000256" key="1">
    <source>
        <dbReference type="ARBA" id="ARBA00022670"/>
    </source>
</evidence>
<evidence type="ECO:0000313" key="7">
    <source>
        <dbReference type="EMBL" id="GEU83816.1"/>
    </source>
</evidence>
<dbReference type="Gene3D" id="4.10.60.10">
    <property type="entry name" value="Zinc finger, CCHC-type"/>
    <property type="match status" value="1"/>
</dbReference>
<dbReference type="InterPro" id="IPR001878">
    <property type="entry name" value="Znf_CCHC"/>
</dbReference>
<feature type="domain" description="CCHC-type" evidence="6">
    <location>
        <begin position="275"/>
        <end position="289"/>
    </location>
</feature>
<dbReference type="InterPro" id="IPR012337">
    <property type="entry name" value="RNaseH-like_sf"/>
</dbReference>
<dbReference type="PROSITE" id="PS50158">
    <property type="entry name" value="ZF_CCHC"/>
    <property type="match status" value="1"/>
</dbReference>
<feature type="compositionally biased region" description="Polar residues" evidence="5">
    <location>
        <begin position="944"/>
        <end position="954"/>
    </location>
</feature>
<evidence type="ECO:0000256" key="5">
    <source>
        <dbReference type="SAM" id="MobiDB-lite"/>
    </source>
</evidence>
<gene>
    <name evidence="7" type="ORF">Tci_055794</name>
</gene>
<evidence type="ECO:0000259" key="6">
    <source>
        <dbReference type="PROSITE" id="PS50158"/>
    </source>
</evidence>
<dbReference type="SUPFAM" id="SSF53098">
    <property type="entry name" value="Ribonuclease H-like"/>
    <property type="match status" value="1"/>
</dbReference>
<dbReference type="InterPro" id="IPR025724">
    <property type="entry name" value="GAG-pre-integrase_dom"/>
</dbReference>
<evidence type="ECO:0000256" key="2">
    <source>
        <dbReference type="ARBA" id="ARBA00022723"/>
    </source>
</evidence>
<dbReference type="PANTHER" id="PTHR42648:SF18">
    <property type="entry name" value="RETROTRANSPOSON, UNCLASSIFIED-LIKE PROTEIN"/>
    <property type="match status" value="1"/>
</dbReference>
<proteinExistence type="predicted"/>
<dbReference type="GO" id="GO:0006508">
    <property type="term" value="P:proteolysis"/>
    <property type="evidence" value="ECO:0007669"/>
    <property type="project" value="UniProtKB-KW"/>
</dbReference>
<dbReference type="InterPro" id="IPR054722">
    <property type="entry name" value="PolX-like_BBD"/>
</dbReference>
<dbReference type="Pfam" id="PF13976">
    <property type="entry name" value="gag_pre-integrs"/>
    <property type="match status" value="1"/>
</dbReference>
<dbReference type="AlphaFoldDB" id="A0A6L2NC51"/>
<keyword evidence="1" id="KW-0645">Protease</keyword>
<dbReference type="InterPro" id="IPR036875">
    <property type="entry name" value="Znf_CCHC_sf"/>
</dbReference>
<dbReference type="InterPro" id="IPR013103">
    <property type="entry name" value="RVT_2"/>
</dbReference>
<keyword evidence="3" id="KW-0378">Hydrolase</keyword>
<dbReference type="SMART" id="SM00343">
    <property type="entry name" value="ZnF_C2HC"/>
    <property type="match status" value="1"/>
</dbReference>
<dbReference type="Pfam" id="PF22936">
    <property type="entry name" value="Pol_BBD"/>
    <property type="match status" value="1"/>
</dbReference>
<dbReference type="SUPFAM" id="SSF57756">
    <property type="entry name" value="Retrovirus zinc finger-like domains"/>
    <property type="match status" value="1"/>
</dbReference>
<dbReference type="PANTHER" id="PTHR42648">
    <property type="entry name" value="TRANSPOSASE, PUTATIVE-RELATED"/>
    <property type="match status" value="1"/>
</dbReference>
<feature type="region of interest" description="Disordered" evidence="5">
    <location>
        <begin position="930"/>
        <end position="962"/>
    </location>
</feature>
<evidence type="ECO:0000256" key="3">
    <source>
        <dbReference type="ARBA" id="ARBA00022801"/>
    </source>
</evidence>
<dbReference type="InterPro" id="IPR039537">
    <property type="entry name" value="Retrotran_Ty1/copia-like"/>
</dbReference>
<dbReference type="Pfam" id="PF07727">
    <property type="entry name" value="RVT_2"/>
    <property type="match status" value="1"/>
</dbReference>
<reference evidence="7" key="1">
    <citation type="journal article" date="2019" name="Sci. Rep.">
        <title>Draft genome of Tanacetum cinerariifolium, the natural source of mosquito coil.</title>
        <authorList>
            <person name="Yamashiro T."/>
            <person name="Shiraishi A."/>
            <person name="Satake H."/>
            <person name="Nakayama K."/>
        </authorList>
    </citation>
    <scope>NUCLEOTIDE SEQUENCE</scope>
</reference>
<dbReference type="GO" id="GO:0003676">
    <property type="term" value="F:nucleic acid binding"/>
    <property type="evidence" value="ECO:0007669"/>
    <property type="project" value="InterPro"/>
</dbReference>
<dbReference type="GO" id="GO:0008270">
    <property type="term" value="F:zinc ion binding"/>
    <property type="evidence" value="ECO:0007669"/>
    <property type="project" value="UniProtKB-KW"/>
</dbReference>
<protein>
    <recommendedName>
        <fullName evidence="6">CCHC-type domain-containing protein</fullName>
    </recommendedName>
</protein>